<sequence length="55" mass="5977">MVPQPSIVSDLPVGYNHVTFGHHFVHTAISISLILHWTLSVGPGFGVMINQPVDL</sequence>
<protein>
    <submittedName>
        <fullName evidence="1">Uncharacterized protein</fullName>
    </submittedName>
</protein>
<dbReference type="AlphaFoldDB" id="A0A9P6EHF6"/>
<reference evidence="1" key="1">
    <citation type="submission" date="2020-11" db="EMBL/GenBank/DDBJ databases">
        <authorList>
            <consortium name="DOE Joint Genome Institute"/>
            <person name="Ahrendt S."/>
            <person name="Riley R."/>
            <person name="Andreopoulos W."/>
            <person name="Labutti K."/>
            <person name="Pangilinan J."/>
            <person name="Ruiz-Duenas F.J."/>
            <person name="Barrasa J.M."/>
            <person name="Sanchez-Garcia M."/>
            <person name="Camarero S."/>
            <person name="Miyauchi S."/>
            <person name="Serrano A."/>
            <person name="Linde D."/>
            <person name="Babiker R."/>
            <person name="Drula E."/>
            <person name="Ayuso-Fernandez I."/>
            <person name="Pacheco R."/>
            <person name="Padilla G."/>
            <person name="Ferreira P."/>
            <person name="Barriuso J."/>
            <person name="Kellner H."/>
            <person name="Castanera R."/>
            <person name="Alfaro M."/>
            <person name="Ramirez L."/>
            <person name="Pisabarro A.G."/>
            <person name="Kuo A."/>
            <person name="Tritt A."/>
            <person name="Lipzen A."/>
            <person name="He G."/>
            <person name="Yan M."/>
            <person name="Ng V."/>
            <person name="Cullen D."/>
            <person name="Martin F."/>
            <person name="Rosso M.-N."/>
            <person name="Henrissat B."/>
            <person name="Hibbett D."/>
            <person name="Martinez A.T."/>
            <person name="Grigoriev I.V."/>
        </authorList>
    </citation>
    <scope>NUCLEOTIDE SEQUENCE</scope>
    <source>
        <strain evidence="1">CBS 506.95</strain>
    </source>
</reference>
<keyword evidence="2" id="KW-1185">Reference proteome</keyword>
<evidence type="ECO:0000313" key="1">
    <source>
        <dbReference type="EMBL" id="KAF9529703.1"/>
    </source>
</evidence>
<comment type="caution">
    <text evidence="1">The sequence shown here is derived from an EMBL/GenBank/DDBJ whole genome shotgun (WGS) entry which is preliminary data.</text>
</comment>
<dbReference type="EMBL" id="MU157844">
    <property type="protein sequence ID" value="KAF9529703.1"/>
    <property type="molecule type" value="Genomic_DNA"/>
</dbReference>
<evidence type="ECO:0000313" key="2">
    <source>
        <dbReference type="Proteomes" id="UP000807306"/>
    </source>
</evidence>
<dbReference type="Proteomes" id="UP000807306">
    <property type="component" value="Unassembled WGS sequence"/>
</dbReference>
<name>A0A9P6EHF6_9AGAR</name>
<accession>A0A9P6EHF6</accession>
<gene>
    <name evidence="1" type="ORF">CPB83DRAFT_852023</name>
</gene>
<organism evidence="1 2">
    <name type="scientific">Crepidotus variabilis</name>
    <dbReference type="NCBI Taxonomy" id="179855"/>
    <lineage>
        <taxon>Eukaryota</taxon>
        <taxon>Fungi</taxon>
        <taxon>Dikarya</taxon>
        <taxon>Basidiomycota</taxon>
        <taxon>Agaricomycotina</taxon>
        <taxon>Agaricomycetes</taxon>
        <taxon>Agaricomycetidae</taxon>
        <taxon>Agaricales</taxon>
        <taxon>Agaricineae</taxon>
        <taxon>Crepidotaceae</taxon>
        <taxon>Crepidotus</taxon>
    </lineage>
</organism>
<proteinExistence type="predicted"/>